<evidence type="ECO:0000256" key="4">
    <source>
        <dbReference type="ARBA" id="ARBA00022801"/>
    </source>
</evidence>
<dbReference type="InterPro" id="IPR010076">
    <property type="entry name" value="BioH"/>
</dbReference>
<feature type="compositionally biased region" description="Polar residues" evidence="6">
    <location>
        <begin position="1"/>
        <end position="12"/>
    </location>
</feature>
<feature type="region of interest" description="Disordered" evidence="6">
    <location>
        <begin position="97"/>
        <end position="120"/>
    </location>
</feature>
<evidence type="ECO:0000256" key="5">
    <source>
        <dbReference type="HAMAP-Rule" id="MF_01260"/>
    </source>
</evidence>
<dbReference type="EC" id="3.1.1.85" evidence="5"/>
<comment type="subunit">
    <text evidence="5">Monomer.</text>
</comment>
<reference evidence="8 9" key="1">
    <citation type="submission" date="2018-12" db="EMBL/GenBank/DDBJ databases">
        <authorList>
            <consortium name="Pathogen Informatics"/>
        </authorList>
    </citation>
    <scope>NUCLEOTIDE SEQUENCE [LARGE SCALE GENOMIC DNA]</scope>
    <source>
        <strain evidence="8 9">NCTC10296</strain>
    </source>
</reference>
<evidence type="ECO:0000256" key="3">
    <source>
        <dbReference type="ARBA" id="ARBA00022756"/>
    </source>
</evidence>
<dbReference type="InterPro" id="IPR000073">
    <property type="entry name" value="AB_hydrolase_1"/>
</dbReference>
<name>A0A448D735_9NEIS</name>
<gene>
    <name evidence="5 8" type="primary">bioH</name>
    <name evidence="8" type="ORF">NCTC10296_00728</name>
</gene>
<feature type="domain" description="AB hydrolase-1" evidence="7">
    <location>
        <begin position="129"/>
        <end position="354"/>
    </location>
</feature>
<comment type="subcellular location">
    <subcellularLocation>
        <location evidence="5">Cytoplasm</location>
    </subcellularLocation>
</comment>
<evidence type="ECO:0000256" key="2">
    <source>
        <dbReference type="ARBA" id="ARBA00022490"/>
    </source>
</evidence>
<feature type="binding site" evidence="5">
    <location>
        <begin position="196"/>
        <end position="197"/>
    </location>
    <ligand>
        <name>substrate</name>
    </ligand>
</feature>
<dbReference type="PANTHER" id="PTHR43798">
    <property type="entry name" value="MONOACYLGLYCEROL LIPASE"/>
    <property type="match status" value="1"/>
</dbReference>
<protein>
    <recommendedName>
        <fullName evidence="5">Pimeloyl-[acyl-carrier protein] methyl ester esterase</fullName>
        <ecNumber evidence="5">3.1.1.85</ecNumber>
    </recommendedName>
    <alternativeName>
        <fullName evidence="5">Biotin synthesis protein BioH</fullName>
    </alternativeName>
    <alternativeName>
        <fullName evidence="5">Carboxylesterase BioH</fullName>
    </alternativeName>
</protein>
<sequence>MASTVSMRTSSSHGGGNDAISDTSGAANERSRRCLNRCRMPLTGGAYSTEAHKRSNGGGSFWHCPHTAAPAPVPPQRGHTLAASEADTCKSFRQASHKPLSAPESWHNKQASDCGSLKERKPMTSPVNNLVLIHGWAANRHVFDDLIERLPESWQIQALDLPGHGQAPLAGSFDVIAAADALAEHITEPACLLGWSLGGLVSLHIAHRHPEKVRALCLTASFAKFRAAPDYPEGLSNPALAKMIELFQQDYHKYMKQFLQLQFLYAKDQHSILEKVLPDIVKHGAPAALQSALDALAEADARTLLPELPQPVCLIYGGKDTITPPRMGSYLERHLPNARMHTLEKAAHAPFLSHADEFARLLKTFAEQQSMPV</sequence>
<feature type="binding site" evidence="5">
    <location>
        <begin position="258"/>
        <end position="262"/>
    </location>
    <ligand>
        <name>substrate</name>
    </ligand>
</feature>
<dbReference type="GO" id="GO:0005737">
    <property type="term" value="C:cytoplasm"/>
    <property type="evidence" value="ECO:0007669"/>
    <property type="project" value="UniProtKB-SubCell"/>
</dbReference>
<organism evidence="8 9">
    <name type="scientific">Neisseria canis</name>
    <dbReference type="NCBI Taxonomy" id="493"/>
    <lineage>
        <taxon>Bacteria</taxon>
        <taxon>Pseudomonadati</taxon>
        <taxon>Pseudomonadota</taxon>
        <taxon>Betaproteobacteria</taxon>
        <taxon>Neisseriales</taxon>
        <taxon>Neisseriaceae</taxon>
        <taxon>Neisseria</taxon>
    </lineage>
</organism>
<evidence type="ECO:0000313" key="9">
    <source>
        <dbReference type="Proteomes" id="UP000279284"/>
    </source>
</evidence>
<dbReference type="GO" id="GO:0016020">
    <property type="term" value="C:membrane"/>
    <property type="evidence" value="ECO:0007669"/>
    <property type="project" value="TreeGrafter"/>
</dbReference>
<evidence type="ECO:0000256" key="1">
    <source>
        <dbReference type="ARBA" id="ARBA00022487"/>
    </source>
</evidence>
<dbReference type="GO" id="GO:0009102">
    <property type="term" value="P:biotin biosynthetic process"/>
    <property type="evidence" value="ECO:0007669"/>
    <property type="project" value="UniProtKB-UniRule"/>
</dbReference>
<dbReference type="InterPro" id="IPR029058">
    <property type="entry name" value="AB_hydrolase_fold"/>
</dbReference>
<dbReference type="NCBIfam" id="TIGR01738">
    <property type="entry name" value="bioH"/>
    <property type="match status" value="1"/>
</dbReference>
<feature type="active site" evidence="5">
    <location>
        <position position="348"/>
    </location>
</feature>
<evidence type="ECO:0000259" key="7">
    <source>
        <dbReference type="Pfam" id="PF00561"/>
    </source>
</evidence>
<feature type="region of interest" description="Disordered" evidence="6">
    <location>
        <begin position="1"/>
        <end position="28"/>
    </location>
</feature>
<evidence type="ECO:0000313" key="8">
    <source>
        <dbReference type="EMBL" id="VEF00185.1"/>
    </source>
</evidence>
<dbReference type="Pfam" id="PF00561">
    <property type="entry name" value="Abhydrolase_1"/>
    <property type="match status" value="1"/>
</dbReference>
<dbReference type="EMBL" id="LR134313">
    <property type="protein sequence ID" value="VEF00185.1"/>
    <property type="molecule type" value="Genomic_DNA"/>
</dbReference>
<dbReference type="Gene3D" id="3.40.50.1820">
    <property type="entry name" value="alpha/beta hydrolase"/>
    <property type="match status" value="1"/>
</dbReference>
<keyword evidence="9" id="KW-1185">Reference proteome</keyword>
<comment type="pathway">
    <text evidence="5">Cofactor biosynthesis; biotin biosynthesis.</text>
</comment>
<comment type="similarity">
    <text evidence="5">Belongs to the AB hydrolase superfamily. Carboxylesterase BioH family.</text>
</comment>
<feature type="active site" description="Nucleophile" evidence="5">
    <location>
        <position position="196"/>
    </location>
</feature>
<dbReference type="PANTHER" id="PTHR43798:SF31">
    <property type="entry name" value="AB HYDROLASE SUPERFAMILY PROTEIN YCLE"/>
    <property type="match status" value="1"/>
</dbReference>
<comment type="function">
    <text evidence="5">The physiological role of BioH is to remove the methyl group introduced by BioC when the pimeloyl moiety is complete. It allows to synthesize pimeloyl-ACP via the fatty acid synthetic pathway through the hydrolysis of the ester bonds of pimeloyl-ACP esters.</text>
</comment>
<dbReference type="Proteomes" id="UP000279284">
    <property type="component" value="Chromosome"/>
</dbReference>
<keyword evidence="2 5" id="KW-0963">Cytoplasm</keyword>
<dbReference type="GO" id="GO:0090499">
    <property type="term" value="F:pimelyl-[acyl-carrier protein] methyl ester esterase activity"/>
    <property type="evidence" value="ECO:0007669"/>
    <property type="project" value="UniProtKB-EC"/>
</dbReference>
<evidence type="ECO:0000256" key="6">
    <source>
        <dbReference type="SAM" id="MobiDB-lite"/>
    </source>
</evidence>
<keyword evidence="3 5" id="KW-0093">Biotin biosynthesis</keyword>
<proteinExistence type="inferred from homology"/>
<dbReference type="SUPFAM" id="SSF53474">
    <property type="entry name" value="alpha/beta-Hydrolases"/>
    <property type="match status" value="1"/>
</dbReference>
<dbReference type="STRING" id="493.BWD07_09950"/>
<accession>A0A448D735</accession>
<dbReference type="KEGG" id="nci:NCTC10296_00728"/>
<keyword evidence="1 5" id="KW-0719">Serine esterase</keyword>
<feature type="binding site" evidence="5">
    <location>
        <position position="348"/>
    </location>
    <ligand>
        <name>substrate</name>
    </ligand>
</feature>
<feature type="active site" evidence="5">
    <location>
        <position position="320"/>
    </location>
</feature>
<keyword evidence="4 5" id="KW-0378">Hydrolase</keyword>
<dbReference type="HAMAP" id="MF_01260">
    <property type="entry name" value="Carboxylester"/>
    <property type="match status" value="1"/>
</dbReference>
<dbReference type="InterPro" id="IPR050266">
    <property type="entry name" value="AB_hydrolase_sf"/>
</dbReference>
<dbReference type="AlphaFoldDB" id="A0A448D735"/>
<feature type="binding site" evidence="5">
    <location>
        <position position="136"/>
    </location>
    <ligand>
        <name>substrate</name>
    </ligand>
</feature>
<comment type="catalytic activity">
    <reaction evidence="5">
        <text>6-carboxyhexanoyl-[ACP] methyl ester + H2O = 6-carboxyhexanoyl-[ACP] + methanol + H(+)</text>
        <dbReference type="Rhea" id="RHEA:42700"/>
        <dbReference type="Rhea" id="RHEA-COMP:9955"/>
        <dbReference type="Rhea" id="RHEA-COMP:10186"/>
        <dbReference type="ChEBI" id="CHEBI:15377"/>
        <dbReference type="ChEBI" id="CHEBI:15378"/>
        <dbReference type="ChEBI" id="CHEBI:17790"/>
        <dbReference type="ChEBI" id="CHEBI:78846"/>
        <dbReference type="ChEBI" id="CHEBI:82735"/>
        <dbReference type="EC" id="3.1.1.85"/>
    </reaction>
</comment>